<reference evidence="1 2" key="1">
    <citation type="submission" date="2018-10" db="EMBL/GenBank/DDBJ databases">
        <title>Co-occurring genomic capacity for anaerobic methane metabolism and dissimilatory sulfite reduction discovered in the Korarchaeota.</title>
        <authorList>
            <person name="Mckay L.J."/>
            <person name="Dlakic M."/>
            <person name="Fields M.W."/>
            <person name="Delmont T.O."/>
            <person name="Eren A.M."/>
            <person name="Jay Z.J."/>
            <person name="Klingelsmith K.B."/>
            <person name="Rusch D.B."/>
            <person name="Inskeep W.P."/>
        </authorList>
    </citation>
    <scope>NUCLEOTIDE SEQUENCE [LARGE SCALE GENOMIC DNA]</scope>
    <source>
        <strain evidence="1 2">MDKW</strain>
    </source>
</reference>
<dbReference type="AlphaFoldDB" id="A0A429GQR8"/>
<gene>
    <name evidence="1" type="ORF">D6D85_04680</name>
</gene>
<accession>A0A429GQR8</accession>
<dbReference type="EMBL" id="RCOS01000062">
    <property type="protein sequence ID" value="RSN76250.1"/>
    <property type="molecule type" value="Genomic_DNA"/>
</dbReference>
<evidence type="ECO:0000313" key="1">
    <source>
        <dbReference type="EMBL" id="RSN76250.1"/>
    </source>
</evidence>
<evidence type="ECO:0000313" key="2">
    <source>
        <dbReference type="Proteomes" id="UP000277582"/>
    </source>
</evidence>
<protein>
    <submittedName>
        <fullName evidence="1">Uncharacterized protein</fullName>
    </submittedName>
</protein>
<comment type="caution">
    <text evidence="1">The sequence shown here is derived from an EMBL/GenBank/DDBJ whole genome shotgun (WGS) entry which is preliminary data.</text>
</comment>
<keyword evidence="2" id="KW-1185">Reference proteome</keyword>
<proteinExistence type="predicted"/>
<name>A0A429GQR8_9CREN</name>
<organism evidence="1 2">
    <name type="scientific">Candidatus Methanodesulfokora washburnensis</name>
    <dbReference type="NCBI Taxonomy" id="2478471"/>
    <lineage>
        <taxon>Archaea</taxon>
        <taxon>Thermoproteota</taxon>
        <taxon>Candidatus Korarchaeia</taxon>
        <taxon>Candidatus Korarchaeia incertae sedis</taxon>
        <taxon>Candidatus Methanodesulfokora</taxon>
    </lineage>
</organism>
<dbReference type="Proteomes" id="UP000277582">
    <property type="component" value="Unassembled WGS sequence"/>
</dbReference>
<sequence length="264" mass="30088">MASLEKGEVIAVMGKNKGLEETQFGGSYLHFEDCHLRRIEELKEFKAEFEKETGILKIKNFGYDLEVKVRSPEGELLPEATLFIPSVKYYETLQIVKVFDILTGLLTNPKGPRPGEYSVLVREIDNKNLLYEEKFSIGGPEKAKMEIEIQGSWEKAWEGYEYYIKGMKVTFVNSEKIPIIIRSPHVGIYKDDTSLCSCSQWFGELETTILQPGENKTYILTLCSAFYPVTTDAKGGEYKLTLKIYIRGEIIKELETTLKVPPLS</sequence>